<feature type="transmembrane region" description="Helical" evidence="6">
    <location>
        <begin position="141"/>
        <end position="159"/>
    </location>
</feature>
<comment type="subcellular location">
    <subcellularLocation>
        <location evidence="1">Cell inner membrane</location>
        <topology evidence="1">Multi-pass membrane protein</topology>
    </subcellularLocation>
    <subcellularLocation>
        <location evidence="6">Cell membrane</location>
        <topology evidence="6">Multi-pass membrane protein</topology>
    </subcellularLocation>
</comment>
<feature type="transmembrane region" description="Helical" evidence="6">
    <location>
        <begin position="337"/>
        <end position="358"/>
    </location>
</feature>
<dbReference type="Pfam" id="PF06965">
    <property type="entry name" value="Na_H_antiport_1"/>
    <property type="match status" value="1"/>
</dbReference>
<feature type="transmembrane region" description="Helical" evidence="6">
    <location>
        <begin position="166"/>
        <end position="188"/>
    </location>
</feature>
<dbReference type="NCBIfam" id="NF007111">
    <property type="entry name" value="PRK09560.1"/>
    <property type="match status" value="1"/>
</dbReference>
<dbReference type="PANTHER" id="PTHR30341:SF0">
    <property type="entry name" value="NA(+)_H(+) ANTIPORTER NHAA"/>
    <property type="match status" value="1"/>
</dbReference>
<feature type="transmembrane region" description="Helical" evidence="6">
    <location>
        <begin position="370"/>
        <end position="388"/>
    </location>
</feature>
<keyword evidence="6" id="KW-0739">Sodium transport</keyword>
<dbReference type="AlphaFoldDB" id="A0A8J3G9H7"/>
<protein>
    <recommendedName>
        <fullName evidence="6">Na(+)/H(+) antiporter NhaA</fullName>
    </recommendedName>
    <alternativeName>
        <fullName evidence="6">Sodium/proton antiporter NhaA</fullName>
    </alternativeName>
</protein>
<keyword evidence="6" id="KW-0915">Sodium</keyword>
<comment type="function">
    <text evidence="6">Na(+)/H(+) antiporter that extrudes sodium in exchange for external protons.</text>
</comment>
<dbReference type="NCBIfam" id="TIGR00773">
    <property type="entry name" value="NhaA"/>
    <property type="match status" value="1"/>
</dbReference>
<dbReference type="GO" id="GO:0015385">
    <property type="term" value="F:sodium:proton antiporter activity"/>
    <property type="evidence" value="ECO:0007669"/>
    <property type="project" value="UniProtKB-UniRule"/>
</dbReference>
<feature type="transmembrane region" description="Helical" evidence="6">
    <location>
        <begin position="75"/>
        <end position="95"/>
    </location>
</feature>
<name>A0A8J3G9H7_9BACT</name>
<gene>
    <name evidence="6 7" type="primary">nhaA</name>
    <name evidence="7" type="ORF">GCM10007390_16680</name>
</gene>
<evidence type="ECO:0000313" key="8">
    <source>
        <dbReference type="Proteomes" id="UP000598271"/>
    </source>
</evidence>
<reference evidence="7 8" key="1">
    <citation type="journal article" date="2014" name="Int. J. Syst. Evol. Microbiol.">
        <title>Complete genome sequence of Corynebacterium casei LMG S-19264T (=DSM 44701T), isolated from a smear-ripened cheese.</title>
        <authorList>
            <consortium name="US DOE Joint Genome Institute (JGI-PGF)"/>
            <person name="Walter F."/>
            <person name="Albersmeier A."/>
            <person name="Kalinowski J."/>
            <person name="Ruckert C."/>
        </authorList>
    </citation>
    <scope>NUCLEOTIDE SEQUENCE [LARGE SCALE GENOMIC DNA]</scope>
    <source>
        <strain evidence="7 8">KCTC 12866</strain>
    </source>
</reference>
<evidence type="ECO:0000256" key="2">
    <source>
        <dbReference type="ARBA" id="ARBA00022475"/>
    </source>
</evidence>
<evidence type="ECO:0000313" key="7">
    <source>
        <dbReference type="EMBL" id="GHB63505.1"/>
    </source>
</evidence>
<feature type="transmembrane region" description="Helical" evidence="6">
    <location>
        <begin position="297"/>
        <end position="316"/>
    </location>
</feature>
<comment type="caution">
    <text evidence="7">The sequence shown here is derived from an EMBL/GenBank/DDBJ whole genome shotgun (WGS) entry which is preliminary data.</text>
</comment>
<keyword evidence="5 6" id="KW-0472">Membrane</keyword>
<accession>A0A8J3G9H7</accession>
<dbReference type="RefSeq" id="WP_189563849.1">
    <property type="nucleotide sequence ID" value="NZ_BMXF01000001.1"/>
</dbReference>
<proteinExistence type="inferred from homology"/>
<dbReference type="PANTHER" id="PTHR30341">
    <property type="entry name" value="SODIUM ION/PROTON ANTIPORTER NHAA-RELATED"/>
    <property type="match status" value="1"/>
</dbReference>
<keyword evidence="6" id="KW-0050">Antiport</keyword>
<keyword evidence="3 6" id="KW-0812">Transmembrane</keyword>
<keyword evidence="8" id="KW-1185">Reference proteome</keyword>
<keyword evidence="6" id="KW-0406">Ion transport</keyword>
<sequence length="415" mass="44763">MKTKRRIVRIKNAVKPVVEPVTNPIRDLAESGRLSGVLLLVATAIALSWANSSHGEEFLAFWQQKVGFPPLDKSISHWVNDGLMAVFFFFVGLEIKREILVGELSDWRQAVLPVVAALGGAIVPATIYLTFNADSTAANGWAIPTATDIAFSLGMLSLLGKRVPFALKVLLTAIAVIDDLIAVLVIALFYTNEIHADMVLGAAATLTVLFALNYFKVLRFMFYLIPGLLLWFFILKSGVHATIAGVLLAVTIPLSQLGRIEHALYKPVNYLIMPIFALANTGIVLTGNIYALLTLPLSLGIVAGLFLGKPLGIVLFSWGVVKSGGAKLPLGLKWRHIIGLGFTAGIGFTMSIFIAGLSFTDAAQQSGAKLAIMVGTVLSGVVGLLWLVKVEKRLTSQMKSKQRFQVSGEKLKKVP</sequence>
<comment type="catalytic activity">
    <reaction evidence="6">
        <text>Na(+)(in) + 2 H(+)(out) = Na(+)(out) + 2 H(+)(in)</text>
        <dbReference type="Rhea" id="RHEA:29251"/>
        <dbReference type="ChEBI" id="CHEBI:15378"/>
        <dbReference type="ChEBI" id="CHEBI:29101"/>
    </reaction>
</comment>
<dbReference type="GO" id="GO:0006885">
    <property type="term" value="P:regulation of pH"/>
    <property type="evidence" value="ECO:0007669"/>
    <property type="project" value="UniProtKB-UniRule"/>
</dbReference>
<evidence type="ECO:0000256" key="3">
    <source>
        <dbReference type="ARBA" id="ARBA00022692"/>
    </source>
</evidence>
<evidence type="ECO:0000256" key="6">
    <source>
        <dbReference type="HAMAP-Rule" id="MF_01844"/>
    </source>
</evidence>
<feature type="transmembrane region" description="Helical" evidence="6">
    <location>
        <begin position="34"/>
        <end position="52"/>
    </location>
</feature>
<organism evidence="7 8">
    <name type="scientific">Persicitalea jodogahamensis</name>
    <dbReference type="NCBI Taxonomy" id="402147"/>
    <lineage>
        <taxon>Bacteria</taxon>
        <taxon>Pseudomonadati</taxon>
        <taxon>Bacteroidota</taxon>
        <taxon>Cytophagia</taxon>
        <taxon>Cytophagales</taxon>
        <taxon>Spirosomataceae</taxon>
        <taxon>Persicitalea</taxon>
    </lineage>
</organism>
<keyword evidence="2 6" id="KW-1003">Cell membrane</keyword>
<feature type="transmembrane region" description="Helical" evidence="6">
    <location>
        <begin position="107"/>
        <end position="129"/>
    </location>
</feature>
<dbReference type="Proteomes" id="UP000598271">
    <property type="component" value="Unassembled WGS sequence"/>
</dbReference>
<feature type="transmembrane region" description="Helical" evidence="6">
    <location>
        <begin position="194"/>
        <end position="212"/>
    </location>
</feature>
<comment type="similarity">
    <text evidence="6">Belongs to the NhaA Na(+)/H(+) (TC 2.A.33) antiporter family.</text>
</comment>
<keyword evidence="6" id="KW-0813">Transport</keyword>
<dbReference type="InterPro" id="IPR023171">
    <property type="entry name" value="Na/H_antiporter_dom_sf"/>
</dbReference>
<dbReference type="Gene3D" id="1.20.1530.10">
    <property type="entry name" value="Na+/H+ antiporter like domain"/>
    <property type="match status" value="1"/>
</dbReference>
<dbReference type="GO" id="GO:0005886">
    <property type="term" value="C:plasma membrane"/>
    <property type="evidence" value="ECO:0007669"/>
    <property type="project" value="UniProtKB-SubCell"/>
</dbReference>
<evidence type="ECO:0000256" key="5">
    <source>
        <dbReference type="ARBA" id="ARBA00023136"/>
    </source>
</evidence>
<dbReference type="InterPro" id="IPR004670">
    <property type="entry name" value="NhaA"/>
</dbReference>
<keyword evidence="4 6" id="KW-1133">Transmembrane helix</keyword>
<evidence type="ECO:0000256" key="4">
    <source>
        <dbReference type="ARBA" id="ARBA00022989"/>
    </source>
</evidence>
<dbReference type="EMBL" id="BMXF01000001">
    <property type="protein sequence ID" value="GHB63505.1"/>
    <property type="molecule type" value="Genomic_DNA"/>
</dbReference>
<dbReference type="HAMAP" id="MF_01844">
    <property type="entry name" value="NhaA"/>
    <property type="match status" value="1"/>
</dbReference>
<evidence type="ECO:0000256" key="1">
    <source>
        <dbReference type="ARBA" id="ARBA00004429"/>
    </source>
</evidence>
<feature type="transmembrane region" description="Helical" evidence="6">
    <location>
        <begin position="270"/>
        <end position="291"/>
    </location>
</feature>